<dbReference type="GO" id="GO:0008270">
    <property type="term" value="F:zinc ion binding"/>
    <property type="evidence" value="ECO:0007669"/>
    <property type="project" value="InterPro"/>
</dbReference>
<dbReference type="InterPro" id="IPR007219">
    <property type="entry name" value="XnlR_reg_dom"/>
</dbReference>
<keyword evidence="1" id="KW-0479">Metal-binding</keyword>
<dbReference type="SUPFAM" id="SSF57701">
    <property type="entry name" value="Zn2/Cys6 DNA-binding domain"/>
    <property type="match status" value="1"/>
</dbReference>
<dbReference type="Pfam" id="PF04082">
    <property type="entry name" value="Fungal_trans"/>
    <property type="match status" value="1"/>
</dbReference>
<dbReference type="GO" id="GO:0009893">
    <property type="term" value="P:positive regulation of metabolic process"/>
    <property type="evidence" value="ECO:0007669"/>
    <property type="project" value="UniProtKB-ARBA"/>
</dbReference>
<dbReference type="GO" id="GO:0006351">
    <property type="term" value="P:DNA-templated transcription"/>
    <property type="evidence" value="ECO:0007669"/>
    <property type="project" value="InterPro"/>
</dbReference>
<evidence type="ECO:0000256" key="5">
    <source>
        <dbReference type="ARBA" id="ARBA00023242"/>
    </source>
</evidence>
<name>A0A5N6U6X7_ASPAV</name>
<evidence type="ECO:0000256" key="3">
    <source>
        <dbReference type="ARBA" id="ARBA00023125"/>
    </source>
</evidence>
<dbReference type="PANTHER" id="PTHR47424">
    <property type="entry name" value="REGULATORY PROTEIN GAL4"/>
    <property type="match status" value="1"/>
</dbReference>
<dbReference type="Gene3D" id="4.10.240.10">
    <property type="entry name" value="Zn(2)-C6 fungal-type DNA-binding domain"/>
    <property type="match status" value="1"/>
</dbReference>
<evidence type="ECO:0000256" key="2">
    <source>
        <dbReference type="ARBA" id="ARBA00023015"/>
    </source>
</evidence>
<dbReference type="InterPro" id="IPR051127">
    <property type="entry name" value="Fungal_SecMet_Regulators"/>
</dbReference>
<evidence type="ECO:0000256" key="6">
    <source>
        <dbReference type="SAM" id="MobiDB-lite"/>
    </source>
</evidence>
<evidence type="ECO:0000256" key="1">
    <source>
        <dbReference type="ARBA" id="ARBA00022723"/>
    </source>
</evidence>
<organism evidence="8 9">
    <name type="scientific">Aspergillus avenaceus</name>
    <dbReference type="NCBI Taxonomy" id="36643"/>
    <lineage>
        <taxon>Eukaryota</taxon>
        <taxon>Fungi</taxon>
        <taxon>Dikarya</taxon>
        <taxon>Ascomycota</taxon>
        <taxon>Pezizomycotina</taxon>
        <taxon>Eurotiomycetes</taxon>
        <taxon>Eurotiomycetidae</taxon>
        <taxon>Eurotiales</taxon>
        <taxon>Aspergillaceae</taxon>
        <taxon>Aspergillus</taxon>
        <taxon>Aspergillus subgen. Circumdati</taxon>
    </lineage>
</organism>
<dbReference type="PROSITE" id="PS50048">
    <property type="entry name" value="ZN2_CY6_FUNGAL_2"/>
    <property type="match status" value="1"/>
</dbReference>
<dbReference type="GO" id="GO:0003677">
    <property type="term" value="F:DNA binding"/>
    <property type="evidence" value="ECO:0007669"/>
    <property type="project" value="UniProtKB-KW"/>
</dbReference>
<dbReference type="CDD" id="cd12148">
    <property type="entry name" value="fungal_TF_MHR"/>
    <property type="match status" value="1"/>
</dbReference>
<dbReference type="PANTHER" id="PTHR47424:SF3">
    <property type="entry name" value="REGULATORY PROTEIN GAL4"/>
    <property type="match status" value="1"/>
</dbReference>
<dbReference type="Proteomes" id="UP000325780">
    <property type="component" value="Unassembled WGS sequence"/>
</dbReference>
<keyword evidence="4" id="KW-0804">Transcription</keyword>
<dbReference type="OrthoDB" id="5296287at2759"/>
<keyword evidence="5" id="KW-0539">Nucleus</keyword>
<reference evidence="8 9" key="1">
    <citation type="submission" date="2019-04" db="EMBL/GenBank/DDBJ databases">
        <title>Friends and foes A comparative genomics study of 23 Aspergillus species from section Flavi.</title>
        <authorList>
            <consortium name="DOE Joint Genome Institute"/>
            <person name="Kjaerbolling I."/>
            <person name="Vesth T."/>
            <person name="Frisvad J.C."/>
            <person name="Nybo J.L."/>
            <person name="Theobald S."/>
            <person name="Kildgaard S."/>
            <person name="Isbrandt T."/>
            <person name="Kuo A."/>
            <person name="Sato A."/>
            <person name="Lyhne E.K."/>
            <person name="Kogle M.E."/>
            <person name="Wiebenga A."/>
            <person name="Kun R.S."/>
            <person name="Lubbers R.J."/>
            <person name="Makela M.R."/>
            <person name="Barry K."/>
            <person name="Chovatia M."/>
            <person name="Clum A."/>
            <person name="Daum C."/>
            <person name="Haridas S."/>
            <person name="He G."/>
            <person name="LaButti K."/>
            <person name="Lipzen A."/>
            <person name="Mondo S."/>
            <person name="Riley R."/>
            <person name="Salamov A."/>
            <person name="Simmons B.A."/>
            <person name="Magnuson J.K."/>
            <person name="Henrissat B."/>
            <person name="Mortensen U.H."/>
            <person name="Larsen T.O."/>
            <person name="Devries R.P."/>
            <person name="Grigoriev I.V."/>
            <person name="Machida M."/>
            <person name="Baker S.E."/>
            <person name="Andersen M.R."/>
        </authorList>
    </citation>
    <scope>NUCLEOTIDE SEQUENCE [LARGE SCALE GENOMIC DNA]</scope>
    <source>
        <strain evidence="8 9">IBT 18842</strain>
    </source>
</reference>
<dbReference type="GO" id="GO:0000981">
    <property type="term" value="F:DNA-binding transcription factor activity, RNA polymerase II-specific"/>
    <property type="evidence" value="ECO:0007669"/>
    <property type="project" value="InterPro"/>
</dbReference>
<evidence type="ECO:0000259" key="7">
    <source>
        <dbReference type="PROSITE" id="PS50048"/>
    </source>
</evidence>
<evidence type="ECO:0000313" key="8">
    <source>
        <dbReference type="EMBL" id="KAE8154352.1"/>
    </source>
</evidence>
<feature type="region of interest" description="Disordered" evidence="6">
    <location>
        <begin position="627"/>
        <end position="646"/>
    </location>
</feature>
<accession>A0A5N6U6X7</accession>
<dbReference type="Pfam" id="PF00172">
    <property type="entry name" value="Zn_clus"/>
    <property type="match status" value="1"/>
</dbReference>
<dbReference type="SMART" id="SM00066">
    <property type="entry name" value="GAL4"/>
    <property type="match status" value="1"/>
</dbReference>
<dbReference type="EMBL" id="ML742030">
    <property type="protein sequence ID" value="KAE8154352.1"/>
    <property type="molecule type" value="Genomic_DNA"/>
</dbReference>
<proteinExistence type="predicted"/>
<dbReference type="PROSITE" id="PS00463">
    <property type="entry name" value="ZN2_CY6_FUNGAL_1"/>
    <property type="match status" value="1"/>
</dbReference>
<keyword evidence="9" id="KW-1185">Reference proteome</keyword>
<dbReference type="InterPro" id="IPR001138">
    <property type="entry name" value="Zn2Cys6_DnaBD"/>
</dbReference>
<dbReference type="AlphaFoldDB" id="A0A5N6U6X7"/>
<evidence type="ECO:0000256" key="4">
    <source>
        <dbReference type="ARBA" id="ARBA00023163"/>
    </source>
</evidence>
<feature type="region of interest" description="Disordered" evidence="6">
    <location>
        <begin position="60"/>
        <end position="82"/>
    </location>
</feature>
<dbReference type="CDD" id="cd00067">
    <property type="entry name" value="GAL4"/>
    <property type="match status" value="1"/>
</dbReference>
<protein>
    <recommendedName>
        <fullName evidence="7">Zn(2)-C6 fungal-type domain-containing protein</fullName>
    </recommendedName>
</protein>
<sequence length="697" mass="78390">MSVNSIPGSPSHRQPITRISRACEACRARKVRCDGESPCAKCRGTNRQCEYRSTSLGTRTTRKSVRTVNTSRPRPSGVLPSIAPIRNDPVHFKRHRELRAGIGVSNVDTGSFQYYGPSSHFCFIQRMYQRIQQKSDASLLTPTESVPDGVKNWKLERFMFSVGADSNHSHCPTETYFPRELGSFFIDSYFHIIHPQAPVLVYSDIIKLWDDLWKPPWDRHDSKGDEILFMVLAIGARVCSSEGKQDTRSSEGWAKHFADKASHLNDSFENISLSSTHFMVLKAIYAFQVMRPNEAYLYLGHAARISMALGINRLQVVDGTNAKAHRLRLTFWTIYSHERSCALYTGRPSAFRDDLNDIPYVEDFPMSEMDDPGSVHLKPSAECGFIRAIAKLAAIADRVLVGLYSPSHIPSLPDAVNLHETVRQFELDLEAITHDLPPHLHFFDEDLPLGEGWQEIQRMTLGNQFYFTQMLIYRPALILATFLNSQHKSKGHVTDDPDFARYISEAISSAQNIVQLNHDLYFQRYPEAKFDGSSATMLVSACVTLLYDVLDPTATSDNTKEVFVAVERAIKCLDQIKHIGPTSGKALSLDVMKIAKDTLRSTHEENSLSEDLLSSFPWLQYANHAPRENGLNSMPGAEHSLQEEKSGVPVGIPSDTPAMMAPVDAYDTTFVPAPEVHYMSHWLEAGFNPEDIPDCLY</sequence>
<evidence type="ECO:0000313" key="9">
    <source>
        <dbReference type="Proteomes" id="UP000325780"/>
    </source>
</evidence>
<dbReference type="InterPro" id="IPR036864">
    <property type="entry name" value="Zn2-C6_fun-type_DNA-bd_sf"/>
</dbReference>
<gene>
    <name evidence="8" type="ORF">BDV25DRAFT_147990</name>
</gene>
<dbReference type="SMART" id="SM00906">
    <property type="entry name" value="Fungal_trans"/>
    <property type="match status" value="1"/>
</dbReference>
<keyword evidence="2" id="KW-0805">Transcription regulation</keyword>
<feature type="domain" description="Zn(2)-C6 fungal-type" evidence="7">
    <location>
        <begin position="22"/>
        <end position="51"/>
    </location>
</feature>
<keyword evidence="3" id="KW-0238">DNA-binding</keyword>